<gene>
    <name evidence="1" type="ORF">AAA799N04_01079</name>
</gene>
<proteinExistence type="predicted"/>
<dbReference type="SUPFAM" id="SSF47954">
    <property type="entry name" value="Cyclin-like"/>
    <property type="match status" value="1"/>
</dbReference>
<keyword evidence="2" id="KW-1185">Reference proteome</keyword>
<evidence type="ECO:0000313" key="1">
    <source>
        <dbReference type="EMBL" id="KEQ56440.1"/>
    </source>
</evidence>
<sequence>MAGREPAAMAAASAYYSNAIRNDGFTQMQIANASGVTSVTLRNRFHEIREKIQIQKDENSKNFIVFATHDKLNSILEETE</sequence>
<dbReference type="InterPro" id="IPR036915">
    <property type="entry name" value="Cyclin-like_sf"/>
</dbReference>
<name>A0A081RML7_9ARCH</name>
<comment type="caution">
    <text evidence="1">The sequence shown here is derived from an EMBL/GenBank/DDBJ whole genome shotgun (WGS) entry which is preliminary data.</text>
</comment>
<evidence type="ECO:0000313" key="2">
    <source>
        <dbReference type="Proteomes" id="UP000028059"/>
    </source>
</evidence>
<protein>
    <submittedName>
        <fullName evidence="1">Transcription initiation factor IIB protein</fullName>
    </submittedName>
</protein>
<dbReference type="AlphaFoldDB" id="A0A081RML7"/>
<reference evidence="1 2" key="1">
    <citation type="submission" date="2014-06" db="EMBL/GenBank/DDBJ databases">
        <authorList>
            <person name="Ngugi D.K."/>
            <person name="Blom J."/>
            <person name="Alam I."/>
            <person name="Rashid M."/>
            <person name="Ba Alawi W."/>
            <person name="Zhang G."/>
            <person name="Hikmawan T."/>
            <person name="Guan Y."/>
            <person name="Antunes A."/>
            <person name="Siam R."/>
            <person name="ElDorry H."/>
            <person name="Bajic V."/>
            <person name="Stingl U."/>
        </authorList>
    </citation>
    <scope>NUCLEOTIDE SEQUENCE [LARGE SCALE GENOMIC DNA]</scope>
    <source>
        <strain evidence="1">SCGC AAA799-N04</strain>
    </source>
</reference>
<dbReference type="GO" id="GO:0003743">
    <property type="term" value="F:translation initiation factor activity"/>
    <property type="evidence" value="ECO:0007669"/>
    <property type="project" value="UniProtKB-KW"/>
</dbReference>
<accession>A0A081RML7</accession>
<keyword evidence="1" id="KW-0396">Initiation factor</keyword>
<dbReference type="Gene3D" id="1.10.472.10">
    <property type="entry name" value="Cyclin-like"/>
    <property type="match status" value="1"/>
</dbReference>
<keyword evidence="1" id="KW-0648">Protein biosynthesis</keyword>
<dbReference type="Proteomes" id="UP000028059">
    <property type="component" value="Unassembled WGS sequence"/>
</dbReference>
<dbReference type="EMBL" id="JOKN01000018">
    <property type="protein sequence ID" value="KEQ56440.1"/>
    <property type="molecule type" value="Genomic_DNA"/>
</dbReference>
<organism evidence="1 2">
    <name type="scientific">Marine Group I thaumarchaeote SCGC AAA799-N04</name>
    <dbReference type="NCBI Taxonomy" id="1502293"/>
    <lineage>
        <taxon>Archaea</taxon>
        <taxon>Nitrososphaerota</taxon>
        <taxon>Marine Group I</taxon>
    </lineage>
</organism>